<dbReference type="SMART" id="SM00382">
    <property type="entry name" value="AAA"/>
    <property type="match status" value="2"/>
</dbReference>
<dbReference type="PANTHER" id="PTHR42855:SF1">
    <property type="entry name" value="ABC TRANSPORTER DOMAIN-CONTAINING PROTEIN"/>
    <property type="match status" value="1"/>
</dbReference>
<evidence type="ECO:0000256" key="5">
    <source>
        <dbReference type="SAM" id="MobiDB-lite"/>
    </source>
</evidence>
<organism evidence="7 8">
    <name type="scientific">Salipaludibacillus aurantiacus</name>
    <dbReference type="NCBI Taxonomy" id="1601833"/>
    <lineage>
        <taxon>Bacteria</taxon>
        <taxon>Bacillati</taxon>
        <taxon>Bacillota</taxon>
        <taxon>Bacilli</taxon>
        <taxon>Bacillales</taxon>
        <taxon>Bacillaceae</taxon>
    </lineage>
</organism>
<evidence type="ECO:0000259" key="6">
    <source>
        <dbReference type="PROSITE" id="PS50893"/>
    </source>
</evidence>
<feature type="domain" description="ABC transporter" evidence="6">
    <location>
        <begin position="4"/>
        <end position="255"/>
    </location>
</feature>
<accession>A0A1H9SII9</accession>
<keyword evidence="3 7" id="KW-0067">ATP-binding</keyword>
<dbReference type="GO" id="GO:0003677">
    <property type="term" value="F:DNA binding"/>
    <property type="evidence" value="ECO:0007669"/>
    <property type="project" value="InterPro"/>
</dbReference>
<keyword evidence="1" id="KW-0677">Repeat</keyword>
<dbReference type="OrthoDB" id="9760950at2"/>
<reference evidence="8" key="1">
    <citation type="submission" date="2016-10" db="EMBL/GenBank/DDBJ databases">
        <authorList>
            <person name="Varghese N."/>
            <person name="Submissions S."/>
        </authorList>
    </citation>
    <scope>NUCLEOTIDE SEQUENCE [LARGE SCALE GENOMIC DNA]</scope>
    <source>
        <strain evidence="8">S9</strain>
    </source>
</reference>
<dbReference type="PROSITE" id="PS00211">
    <property type="entry name" value="ABC_TRANSPORTER_1"/>
    <property type="match status" value="1"/>
</dbReference>
<dbReference type="SUPFAM" id="SSF52540">
    <property type="entry name" value="P-loop containing nucleoside triphosphate hydrolases"/>
    <property type="match status" value="2"/>
</dbReference>
<dbReference type="Proteomes" id="UP000198571">
    <property type="component" value="Unassembled WGS sequence"/>
</dbReference>
<dbReference type="InterPro" id="IPR037118">
    <property type="entry name" value="Val-tRNA_synth_C_sf"/>
</dbReference>
<evidence type="ECO:0000313" key="8">
    <source>
        <dbReference type="Proteomes" id="UP000198571"/>
    </source>
</evidence>
<dbReference type="FunFam" id="3.40.50.300:FF:000309">
    <property type="entry name" value="ABC transporter ATP-binding protein"/>
    <property type="match status" value="1"/>
</dbReference>
<dbReference type="STRING" id="1601833.SAMN05518684_104209"/>
<dbReference type="AlphaFoldDB" id="A0A1H9SII9"/>
<dbReference type="InterPro" id="IPR051309">
    <property type="entry name" value="ABCF_ATPase"/>
</dbReference>
<dbReference type="FunFam" id="3.40.50.300:FF:000011">
    <property type="entry name" value="Putative ABC transporter ATP-binding component"/>
    <property type="match status" value="1"/>
</dbReference>
<evidence type="ECO:0000256" key="1">
    <source>
        <dbReference type="ARBA" id="ARBA00022737"/>
    </source>
</evidence>
<dbReference type="RefSeq" id="WP_093049064.1">
    <property type="nucleotide sequence ID" value="NZ_FOGT01000004.1"/>
</dbReference>
<dbReference type="PROSITE" id="PS50893">
    <property type="entry name" value="ABC_TRANSPORTER_2"/>
    <property type="match status" value="2"/>
</dbReference>
<proteinExistence type="predicted"/>
<dbReference type="InterPro" id="IPR027417">
    <property type="entry name" value="P-loop_NTPase"/>
</dbReference>
<protein>
    <submittedName>
        <fullName evidence="7">ATP-binding cassette, subfamily F, uup</fullName>
    </submittedName>
</protein>
<dbReference type="GO" id="GO:0005524">
    <property type="term" value="F:ATP binding"/>
    <property type="evidence" value="ECO:0007669"/>
    <property type="project" value="UniProtKB-KW"/>
</dbReference>
<sequence length="639" mass="73148">MSMFRAEGLYKTYGEKTLFDHILFSIEKKERIGLIGVNGTGKSTLLKVLAGIEGKESGEIIHANDFSMEYLPQEPELDDELTVLEQVYYGDAPVMKVMRDYEEGLLALEKDPADEKAQKKLTVLQQKMDELGAWEANTLAKTVLTKLGISEFSKKVAHLSGGQRKRVAIAKALIQPVDLLLLDEPTNHLDNLTIEWLEGFLAQYPGAIMLITHDRYFLNRVTKRIFELDRGKLYQYDGNYELFLENKAKREIEEEQQESKRQNLLRRELAWLKRGAKARTTKQKARKQRVEAIQDDKPDAKAGEVDFSIGSARLGKKVIELEHVSKSFGKQKLIDRLDYLVVPGERLGIIGPNGIGKTTLLNMMAGRIEPDAGEIHTGETVKIGYYTQDHEKMDDSLRMIDYIKQTAEVVHTADGQVITAEQMLERFLFSRAMQFTHIRRLSGGERRRLYLLKVLMEEPNVLFLDEPTNDLDTQTLSVLEDYLDQFPGVVITVSHDRYFLDRVVDKLLVFKGNCIIDRYIGTYSSWLETEKEKTVQQPKHAGESNKISSADGKQPQPKPKKLSYKEQQEWQTIEDRIAGLEEKLETIGHDIENAGSDFDKARDLFNDQKAVEEELELAMERWEELSVKVEEIEAEKSKK</sequence>
<dbReference type="GO" id="GO:0016887">
    <property type="term" value="F:ATP hydrolysis activity"/>
    <property type="evidence" value="ECO:0007669"/>
    <property type="project" value="InterPro"/>
</dbReference>
<feature type="region of interest" description="Disordered" evidence="5">
    <location>
        <begin position="534"/>
        <end position="567"/>
    </location>
</feature>
<dbReference type="Pfam" id="PF00005">
    <property type="entry name" value="ABC_tran"/>
    <property type="match status" value="2"/>
</dbReference>
<dbReference type="InterPro" id="IPR003593">
    <property type="entry name" value="AAA+_ATPase"/>
</dbReference>
<name>A0A1H9SII9_9BACI</name>
<dbReference type="InterPro" id="IPR032781">
    <property type="entry name" value="ABC_tran_Xtn"/>
</dbReference>
<dbReference type="PANTHER" id="PTHR42855">
    <property type="entry name" value="ABC TRANSPORTER ATP-BINDING SUBUNIT"/>
    <property type="match status" value="1"/>
</dbReference>
<dbReference type="Pfam" id="PF12848">
    <property type="entry name" value="ABC_tran_Xtn"/>
    <property type="match status" value="1"/>
</dbReference>
<feature type="domain" description="ABC transporter" evidence="6">
    <location>
        <begin position="319"/>
        <end position="537"/>
    </location>
</feature>
<keyword evidence="8" id="KW-1185">Reference proteome</keyword>
<evidence type="ECO:0000313" key="7">
    <source>
        <dbReference type="EMBL" id="SER84069.1"/>
    </source>
</evidence>
<dbReference type="InterPro" id="IPR032524">
    <property type="entry name" value="ABC_tran_C"/>
</dbReference>
<dbReference type="InterPro" id="IPR003439">
    <property type="entry name" value="ABC_transporter-like_ATP-bd"/>
</dbReference>
<evidence type="ECO:0000256" key="4">
    <source>
        <dbReference type="SAM" id="Coils"/>
    </source>
</evidence>
<evidence type="ECO:0000256" key="2">
    <source>
        <dbReference type="ARBA" id="ARBA00022741"/>
    </source>
</evidence>
<feature type="coiled-coil region" evidence="4">
    <location>
        <begin position="601"/>
        <end position="635"/>
    </location>
</feature>
<dbReference type="Gene3D" id="1.10.287.380">
    <property type="entry name" value="Valyl-tRNA synthetase, C-terminal domain"/>
    <property type="match status" value="1"/>
</dbReference>
<keyword evidence="2" id="KW-0547">Nucleotide-binding</keyword>
<dbReference type="Pfam" id="PF16326">
    <property type="entry name" value="ABC_tran_CTD"/>
    <property type="match status" value="1"/>
</dbReference>
<dbReference type="CDD" id="cd03221">
    <property type="entry name" value="ABCF_EF-3"/>
    <property type="match status" value="2"/>
</dbReference>
<evidence type="ECO:0000256" key="3">
    <source>
        <dbReference type="ARBA" id="ARBA00022840"/>
    </source>
</evidence>
<keyword evidence="4" id="KW-0175">Coiled coil</keyword>
<dbReference type="InterPro" id="IPR017871">
    <property type="entry name" value="ABC_transporter-like_CS"/>
</dbReference>
<dbReference type="Gene3D" id="3.40.50.300">
    <property type="entry name" value="P-loop containing nucleotide triphosphate hydrolases"/>
    <property type="match status" value="2"/>
</dbReference>
<dbReference type="EMBL" id="FOGT01000004">
    <property type="protein sequence ID" value="SER84069.1"/>
    <property type="molecule type" value="Genomic_DNA"/>
</dbReference>
<gene>
    <name evidence="7" type="ORF">SAMN05518684_104209</name>
</gene>